<dbReference type="SUPFAM" id="SSF53383">
    <property type="entry name" value="PLP-dependent transferases"/>
    <property type="match status" value="1"/>
</dbReference>
<name>C5KYP5_PERM5</name>
<accession>C5KYP5</accession>
<dbReference type="Proteomes" id="UP000007800">
    <property type="component" value="Unassembled WGS sequence"/>
</dbReference>
<organism evidence="5">
    <name type="scientific">Perkinsus marinus (strain ATCC 50983 / TXsc)</name>
    <dbReference type="NCBI Taxonomy" id="423536"/>
    <lineage>
        <taxon>Eukaryota</taxon>
        <taxon>Sar</taxon>
        <taxon>Alveolata</taxon>
        <taxon>Perkinsozoa</taxon>
        <taxon>Perkinsea</taxon>
        <taxon>Perkinsida</taxon>
        <taxon>Perkinsidae</taxon>
        <taxon>Perkinsus</taxon>
    </lineage>
</organism>
<dbReference type="OMA" id="RTFECCI"/>
<dbReference type="Gene3D" id="3.40.640.10">
    <property type="entry name" value="Type I PLP-dependent aspartate aminotransferase-like (Major domain)"/>
    <property type="match status" value="1"/>
</dbReference>
<dbReference type="EMBL" id="GG677466">
    <property type="protein sequence ID" value="EER10398.1"/>
    <property type="molecule type" value="Genomic_DNA"/>
</dbReference>
<proteinExistence type="inferred from homology"/>
<protein>
    <submittedName>
        <fullName evidence="4">Cysteine desulfurylase, putative</fullName>
    </submittedName>
</protein>
<dbReference type="PANTHER" id="PTHR11601">
    <property type="entry name" value="CYSTEINE DESULFURYLASE FAMILY MEMBER"/>
    <property type="match status" value="1"/>
</dbReference>
<dbReference type="AlphaFoldDB" id="C5KYP5"/>
<evidence type="ECO:0000256" key="1">
    <source>
        <dbReference type="ARBA" id="ARBA00001933"/>
    </source>
</evidence>
<evidence type="ECO:0000313" key="5">
    <source>
        <dbReference type="Proteomes" id="UP000007800"/>
    </source>
</evidence>
<feature type="domain" description="Aminotransferase class V" evidence="3">
    <location>
        <begin position="9"/>
        <end position="107"/>
    </location>
</feature>
<reference evidence="4 5" key="1">
    <citation type="submission" date="2008-07" db="EMBL/GenBank/DDBJ databases">
        <authorList>
            <person name="El-Sayed N."/>
            <person name="Caler E."/>
            <person name="Inman J."/>
            <person name="Amedeo P."/>
            <person name="Hass B."/>
            <person name="Wortman J."/>
        </authorList>
    </citation>
    <scope>NUCLEOTIDE SEQUENCE [LARGE SCALE GENOMIC DNA]</scope>
    <source>
        <strain evidence="5">ATCC 50983 / TXsc</strain>
    </source>
</reference>
<dbReference type="PANTHER" id="PTHR11601:SF34">
    <property type="entry name" value="CYSTEINE DESULFURASE"/>
    <property type="match status" value="1"/>
</dbReference>
<dbReference type="OrthoDB" id="10250117at2759"/>
<keyword evidence="5" id="KW-1185">Reference proteome</keyword>
<dbReference type="GeneID" id="9038242"/>
<gene>
    <name evidence="4" type="ORF">Pmar_PMAR028612</name>
</gene>
<evidence type="ECO:0000259" key="3">
    <source>
        <dbReference type="Pfam" id="PF00266"/>
    </source>
</evidence>
<dbReference type="InterPro" id="IPR000192">
    <property type="entry name" value="Aminotrans_V_dom"/>
</dbReference>
<dbReference type="Pfam" id="PF00266">
    <property type="entry name" value="Aminotran_5"/>
    <property type="match status" value="1"/>
</dbReference>
<sequence>MASSVEPFVYLDYNATTPVDPEVVTELMPYLGGEEFGNPSSSHLKGRHAHTAVDMARGRVATLLGCDETSVFFTSGATESLNWAIKGAAFQQRKDSGRNHILISAVE</sequence>
<evidence type="ECO:0000256" key="2">
    <source>
        <dbReference type="ARBA" id="ARBA00006490"/>
    </source>
</evidence>
<feature type="non-terminal residue" evidence="4">
    <location>
        <position position="107"/>
    </location>
</feature>
<comment type="cofactor">
    <cofactor evidence="1">
        <name>pyridoxal 5'-phosphate</name>
        <dbReference type="ChEBI" id="CHEBI:597326"/>
    </cofactor>
</comment>
<comment type="similarity">
    <text evidence="2">Belongs to the class-V pyridoxal-phosphate-dependent aminotransferase family. NifS/IscS subfamily.</text>
</comment>
<dbReference type="InterPro" id="IPR015421">
    <property type="entry name" value="PyrdxlP-dep_Trfase_major"/>
</dbReference>
<evidence type="ECO:0000313" key="4">
    <source>
        <dbReference type="EMBL" id="EER10398.1"/>
    </source>
</evidence>
<dbReference type="InterPro" id="IPR015424">
    <property type="entry name" value="PyrdxlP-dep_Trfase"/>
</dbReference>
<dbReference type="InParanoid" id="C5KYP5"/>
<dbReference type="RefSeq" id="XP_002778603.1">
    <property type="nucleotide sequence ID" value="XM_002778557.1"/>
</dbReference>